<dbReference type="AlphaFoldDB" id="A0AAP0J920"/>
<organism evidence="8 9">
    <name type="scientific">Stephania japonica</name>
    <dbReference type="NCBI Taxonomy" id="461633"/>
    <lineage>
        <taxon>Eukaryota</taxon>
        <taxon>Viridiplantae</taxon>
        <taxon>Streptophyta</taxon>
        <taxon>Embryophyta</taxon>
        <taxon>Tracheophyta</taxon>
        <taxon>Spermatophyta</taxon>
        <taxon>Magnoliopsida</taxon>
        <taxon>Ranunculales</taxon>
        <taxon>Menispermaceae</taxon>
        <taxon>Menispermoideae</taxon>
        <taxon>Cissampelideae</taxon>
        <taxon>Stephania</taxon>
    </lineage>
</organism>
<keyword evidence="9" id="KW-1185">Reference proteome</keyword>
<evidence type="ECO:0000256" key="4">
    <source>
        <dbReference type="ARBA" id="ARBA00023125"/>
    </source>
</evidence>
<dbReference type="SMART" id="SM01019">
    <property type="entry name" value="B3"/>
    <property type="match status" value="2"/>
</dbReference>
<dbReference type="PROSITE" id="PS50863">
    <property type="entry name" value="B3"/>
    <property type="match status" value="1"/>
</dbReference>
<dbReference type="GO" id="GO:0005634">
    <property type="term" value="C:nucleus"/>
    <property type="evidence" value="ECO:0007669"/>
    <property type="project" value="UniProtKB-SubCell"/>
</dbReference>
<name>A0AAP0J920_9MAGN</name>
<dbReference type="Pfam" id="PF02362">
    <property type="entry name" value="B3"/>
    <property type="match status" value="2"/>
</dbReference>
<evidence type="ECO:0000256" key="6">
    <source>
        <dbReference type="ARBA" id="ARBA00023242"/>
    </source>
</evidence>
<accession>A0AAP0J920</accession>
<comment type="caution">
    <text evidence="8">The sequence shown here is derived from an EMBL/GenBank/DDBJ whole genome shotgun (WGS) entry which is preliminary data.</text>
</comment>
<keyword evidence="2" id="KW-0677">Repeat</keyword>
<keyword evidence="4" id="KW-0238">DNA-binding</keyword>
<dbReference type="InterPro" id="IPR003340">
    <property type="entry name" value="B3_DNA-bd"/>
</dbReference>
<dbReference type="InterPro" id="IPR039218">
    <property type="entry name" value="REM_fam"/>
</dbReference>
<dbReference type="GO" id="GO:0003677">
    <property type="term" value="F:DNA binding"/>
    <property type="evidence" value="ECO:0007669"/>
    <property type="project" value="UniProtKB-KW"/>
</dbReference>
<dbReference type="PANTHER" id="PTHR31674">
    <property type="entry name" value="B3 DOMAIN-CONTAINING PROTEIN REM-LIKE 3-RELATED"/>
    <property type="match status" value="1"/>
</dbReference>
<comment type="subcellular location">
    <subcellularLocation>
        <location evidence="1">Nucleus</location>
    </subcellularLocation>
</comment>
<evidence type="ECO:0000313" key="8">
    <source>
        <dbReference type="EMBL" id="KAK9129658.1"/>
    </source>
</evidence>
<feature type="domain" description="TF-B3" evidence="7">
    <location>
        <begin position="37"/>
        <end position="97"/>
    </location>
</feature>
<evidence type="ECO:0000256" key="2">
    <source>
        <dbReference type="ARBA" id="ARBA00022737"/>
    </source>
</evidence>
<dbReference type="Gene3D" id="2.40.330.10">
    <property type="entry name" value="DNA-binding pseudobarrel domain"/>
    <property type="match status" value="2"/>
</dbReference>
<evidence type="ECO:0000259" key="7">
    <source>
        <dbReference type="PROSITE" id="PS50863"/>
    </source>
</evidence>
<keyword evidence="5" id="KW-0804">Transcription</keyword>
<keyword evidence="3" id="KW-0805">Transcription regulation</keyword>
<evidence type="ECO:0000256" key="1">
    <source>
        <dbReference type="ARBA" id="ARBA00004123"/>
    </source>
</evidence>
<dbReference type="InterPro" id="IPR015300">
    <property type="entry name" value="DNA-bd_pseudobarrel_sf"/>
</dbReference>
<evidence type="ECO:0000313" key="9">
    <source>
        <dbReference type="Proteomes" id="UP001417504"/>
    </source>
</evidence>
<evidence type="ECO:0000256" key="3">
    <source>
        <dbReference type="ARBA" id="ARBA00023015"/>
    </source>
</evidence>
<dbReference type="PANTHER" id="PTHR31674:SF62">
    <property type="entry name" value="B3 DOMAIN-CONTAINING PROTEIN REM14-RELATED"/>
    <property type="match status" value="1"/>
</dbReference>
<gene>
    <name evidence="8" type="ORF">Sjap_010145</name>
</gene>
<sequence>MSLTLSGFSRIMIDDYKYKMPLPNGLEKRLRGLMENVTLRSKKGGPWRVKVKTTKGRFFLETGWRAFGKEHELVHGDFMFFRYEGNLVFNVTIYSCSGGLKVYHSTPSLETKQSDNENAIVAFDGQAFPCAIVTPSDPRPYFVKEITADILIKKRCMDIPISFTETNGLNFNGWTAVLRDQHKKTYMVKTKFTKLPLTRVKFTKGLMECLLANEVKVGDFCVMELDVASNGREKFTFDVTFKDGSDRGKALATD</sequence>
<evidence type="ECO:0000256" key="5">
    <source>
        <dbReference type="ARBA" id="ARBA00023163"/>
    </source>
</evidence>
<dbReference type="EMBL" id="JBBNAE010000004">
    <property type="protein sequence ID" value="KAK9129658.1"/>
    <property type="molecule type" value="Genomic_DNA"/>
</dbReference>
<reference evidence="8 9" key="1">
    <citation type="submission" date="2024-01" db="EMBL/GenBank/DDBJ databases">
        <title>Genome assemblies of Stephania.</title>
        <authorList>
            <person name="Yang L."/>
        </authorList>
    </citation>
    <scope>NUCLEOTIDE SEQUENCE [LARGE SCALE GENOMIC DNA]</scope>
    <source>
        <strain evidence="8">QJT</strain>
        <tissue evidence="8">Leaf</tissue>
    </source>
</reference>
<keyword evidence="6" id="KW-0539">Nucleus</keyword>
<dbReference type="SUPFAM" id="SSF101936">
    <property type="entry name" value="DNA-binding pseudobarrel domain"/>
    <property type="match status" value="2"/>
</dbReference>
<protein>
    <recommendedName>
        <fullName evidence="7">TF-B3 domain-containing protein</fullName>
    </recommendedName>
</protein>
<proteinExistence type="predicted"/>
<dbReference type="Proteomes" id="UP001417504">
    <property type="component" value="Unassembled WGS sequence"/>
</dbReference>
<dbReference type="CDD" id="cd10017">
    <property type="entry name" value="B3_DNA"/>
    <property type="match status" value="2"/>
</dbReference>